<dbReference type="PROSITE" id="PS50048">
    <property type="entry name" value="ZN2_CY6_FUNGAL_2"/>
    <property type="match status" value="1"/>
</dbReference>
<keyword evidence="6" id="KW-1185">Reference proteome</keyword>
<feature type="compositionally biased region" description="Low complexity" evidence="3">
    <location>
        <begin position="42"/>
        <end position="53"/>
    </location>
</feature>
<reference evidence="5 6" key="1">
    <citation type="journal article" date="2022" name="G3 (Bethesda)">
        <title>Enemy or ally: a genomic approach to elucidate the lifestyle of Phyllosticta citrichinaensis.</title>
        <authorList>
            <person name="Buijs V.A."/>
            <person name="Groenewald J.Z."/>
            <person name="Haridas S."/>
            <person name="LaButti K.M."/>
            <person name="Lipzen A."/>
            <person name="Martin F.M."/>
            <person name="Barry K."/>
            <person name="Grigoriev I.V."/>
            <person name="Crous P.W."/>
            <person name="Seidl M.F."/>
        </authorList>
    </citation>
    <scope>NUCLEOTIDE SEQUENCE [LARGE SCALE GENOMIC DNA]</scope>
    <source>
        <strain evidence="5 6">CBS 129764</strain>
    </source>
</reference>
<dbReference type="PANTHER" id="PTHR47256:SF1">
    <property type="entry name" value="ZN(II)2CYS6 TRANSCRIPTION FACTOR (EUROFUNG)"/>
    <property type="match status" value="1"/>
</dbReference>
<dbReference type="Proteomes" id="UP001456524">
    <property type="component" value="Unassembled WGS sequence"/>
</dbReference>
<evidence type="ECO:0000256" key="1">
    <source>
        <dbReference type="ARBA" id="ARBA00023242"/>
    </source>
</evidence>
<protein>
    <recommendedName>
        <fullName evidence="4">Zn(2)-C6 fungal-type domain-containing protein</fullName>
    </recommendedName>
</protein>
<dbReference type="Gene3D" id="4.10.240.10">
    <property type="entry name" value="Zn(2)-C6 fungal-type DNA-binding domain"/>
    <property type="match status" value="1"/>
</dbReference>
<evidence type="ECO:0000313" key="6">
    <source>
        <dbReference type="Proteomes" id="UP001456524"/>
    </source>
</evidence>
<feature type="compositionally biased region" description="Low complexity" evidence="3">
    <location>
        <begin position="22"/>
        <end position="33"/>
    </location>
</feature>
<accession>A0ABR1XKX1</accession>
<evidence type="ECO:0000256" key="3">
    <source>
        <dbReference type="SAM" id="MobiDB-lite"/>
    </source>
</evidence>
<comment type="caution">
    <text evidence="5">The sequence shown here is derived from an EMBL/GenBank/DDBJ whole genome shotgun (WGS) entry which is preliminary data.</text>
</comment>
<sequence length="273" mass="29529">MSSKGTRRRKESKNLSQGQIPTLSTTSRTLSTSAIKSETSRRASLAPAPSPSAGERSDDATSPQPSEKPKGKATRTHVTNVACTPCQNRKSKCDGKRPTCASCEARGRTDCFYDMDGDKRRTSALKQTNQKLKQENQDLKDVIREICATRDTASAVEIARRLPADDFQSLEEVAALLQRRQGANESIVGGKTLAEKRAGRSSAERSMDIDAAPQDVNIDSVLETANATNGAQIPFPPPVSSDRAVNLNGRGPAHFAHINTPVRCFEAFRVTTS</sequence>
<gene>
    <name evidence="5" type="ORF">IWX90DRAFT_300521</name>
</gene>
<dbReference type="EMBL" id="JBBWUH010000008">
    <property type="protein sequence ID" value="KAK8159438.1"/>
    <property type="molecule type" value="Genomic_DNA"/>
</dbReference>
<organism evidence="5 6">
    <name type="scientific">Phyllosticta citrichinensis</name>
    <dbReference type="NCBI Taxonomy" id="1130410"/>
    <lineage>
        <taxon>Eukaryota</taxon>
        <taxon>Fungi</taxon>
        <taxon>Dikarya</taxon>
        <taxon>Ascomycota</taxon>
        <taxon>Pezizomycotina</taxon>
        <taxon>Dothideomycetes</taxon>
        <taxon>Dothideomycetes incertae sedis</taxon>
        <taxon>Botryosphaeriales</taxon>
        <taxon>Phyllostictaceae</taxon>
        <taxon>Phyllosticta</taxon>
    </lineage>
</organism>
<dbReference type="InterPro" id="IPR036864">
    <property type="entry name" value="Zn2-C6_fun-type_DNA-bd_sf"/>
</dbReference>
<feature type="domain" description="Zn(2)-C6 fungal-type" evidence="4">
    <location>
        <begin position="82"/>
        <end position="113"/>
    </location>
</feature>
<feature type="compositionally biased region" description="Basic residues" evidence="3">
    <location>
        <begin position="1"/>
        <end position="11"/>
    </location>
</feature>
<proteinExistence type="predicted"/>
<evidence type="ECO:0000259" key="4">
    <source>
        <dbReference type="PROSITE" id="PS50048"/>
    </source>
</evidence>
<dbReference type="CDD" id="cd00067">
    <property type="entry name" value="GAL4"/>
    <property type="match status" value="1"/>
</dbReference>
<feature type="coiled-coil region" evidence="2">
    <location>
        <begin position="122"/>
        <end position="149"/>
    </location>
</feature>
<dbReference type="PANTHER" id="PTHR47256">
    <property type="entry name" value="ZN(II)2CYS6 TRANSCRIPTION FACTOR (EUROFUNG)-RELATED"/>
    <property type="match status" value="1"/>
</dbReference>
<dbReference type="SMART" id="SM00066">
    <property type="entry name" value="GAL4"/>
    <property type="match status" value="1"/>
</dbReference>
<keyword evidence="2" id="KW-0175">Coiled coil</keyword>
<name>A0ABR1XKX1_9PEZI</name>
<evidence type="ECO:0000256" key="2">
    <source>
        <dbReference type="SAM" id="Coils"/>
    </source>
</evidence>
<feature type="region of interest" description="Disordered" evidence="3">
    <location>
        <begin position="1"/>
        <end position="77"/>
    </location>
</feature>
<keyword evidence="1" id="KW-0539">Nucleus</keyword>
<dbReference type="SUPFAM" id="SSF57701">
    <property type="entry name" value="Zn2/Cys6 DNA-binding domain"/>
    <property type="match status" value="1"/>
</dbReference>
<dbReference type="Pfam" id="PF00172">
    <property type="entry name" value="Zn_clus"/>
    <property type="match status" value="1"/>
</dbReference>
<evidence type="ECO:0000313" key="5">
    <source>
        <dbReference type="EMBL" id="KAK8159438.1"/>
    </source>
</evidence>
<dbReference type="InterPro" id="IPR053187">
    <property type="entry name" value="Notoamide_regulator"/>
</dbReference>
<dbReference type="InterPro" id="IPR001138">
    <property type="entry name" value="Zn2Cys6_DnaBD"/>
</dbReference>